<dbReference type="Gene3D" id="3.40.50.300">
    <property type="entry name" value="P-loop containing nucleotide triphosphate hydrolases"/>
    <property type="match status" value="1"/>
</dbReference>
<dbReference type="InterPro" id="IPR046454">
    <property type="entry name" value="GpA_endonuclease"/>
</dbReference>
<dbReference type="PANTHER" id="PTHR34413:SF2">
    <property type="entry name" value="PROPHAGE TAIL FIBER ASSEMBLY PROTEIN HOMOLOG TFAE-RELATED"/>
    <property type="match status" value="1"/>
</dbReference>
<protein>
    <submittedName>
        <fullName evidence="4">Phage terminase GpA</fullName>
    </submittedName>
</protein>
<sequence>MKTIDRVLSKARRALVPPPRLRLSDWIEANIALPQGVSAQPGPVRLWPFQREIADTIGDPLIERVTLVKPVRVGFTTLLTSAVASFVANEPAPILCLLPAEADCRDYVVSDIEPIFAASKAVADALADDRQEGERNTLLSRRFPGGSLKVVAAKAPRNLRRHNVRVLFIDEADGMEPTAEGSPIILAERRTMSFPDRKIVMGSTPVHEDTSHVLRAYAQSDARVFEVPCPSCGTFGEITWNAIVWDDGAPETARWRCPHCEAEISEQYKPDMVAAGLWRPTRPHVTGHAGFKLNALVSLHANAAWGKLAAEFMTAKDDPTTLQTFVNTILGQGWRGDGDELADDDLASRGEAFGLSKPIPADVLALTAGCDVQHDRLELTYVGWAEGGTAFVLGHRVIWGAWDSDDTWEELDEALKQRFPHELGGQIGIEACAIDAGDGTTMNRVTAFCTPRTRRKVLAIKGASGNRPLIERAGSKTKTGARLWIVGVDTAKLQLFPRLARPGSIRLSEELPRVWHEQVASERAVLRYRRGQPVRSFERIPGRRAEALDCLVYALAARQVIPADWERRRADLARSEPTPTRRGPVLKSSWMAR</sequence>
<dbReference type="InterPro" id="IPR051220">
    <property type="entry name" value="TFA_Chaperone"/>
</dbReference>
<dbReference type="OrthoDB" id="5181253at2"/>
<dbReference type="PANTHER" id="PTHR34413">
    <property type="entry name" value="PROPHAGE TAIL FIBER ASSEMBLY PROTEIN HOMOLOG TFAE-RELATED-RELATED"/>
    <property type="match status" value="1"/>
</dbReference>
<proteinExistence type="inferred from homology"/>
<feature type="domain" description="Terminase large subunit GpA endonuclease" evidence="3">
    <location>
        <begin position="288"/>
        <end position="562"/>
    </location>
</feature>
<feature type="domain" description="Phage terminase large subunit GpA ATPase" evidence="2">
    <location>
        <begin position="38"/>
        <end position="278"/>
    </location>
</feature>
<keyword evidence="5" id="KW-1185">Reference proteome</keyword>
<dbReference type="Pfam" id="PF05876">
    <property type="entry name" value="GpA_ATPase"/>
    <property type="match status" value="1"/>
</dbReference>
<evidence type="ECO:0000313" key="5">
    <source>
        <dbReference type="Proteomes" id="UP000242447"/>
    </source>
</evidence>
<dbReference type="InterPro" id="IPR046453">
    <property type="entry name" value="GpA_ATPase"/>
</dbReference>
<name>A0A1W6NVY6_9RHOB</name>
<dbReference type="Proteomes" id="UP000242447">
    <property type="component" value="Chromosome"/>
</dbReference>
<evidence type="ECO:0000259" key="2">
    <source>
        <dbReference type="Pfam" id="PF05876"/>
    </source>
</evidence>
<dbReference type="InterPro" id="IPR008866">
    <property type="entry name" value="Phage_lambda_GpA-like"/>
</dbReference>
<organism evidence="4 5">
    <name type="scientific">Ketogulonicigenium robustum</name>
    <dbReference type="NCBI Taxonomy" id="92947"/>
    <lineage>
        <taxon>Bacteria</taxon>
        <taxon>Pseudomonadati</taxon>
        <taxon>Pseudomonadota</taxon>
        <taxon>Alphaproteobacteria</taxon>
        <taxon>Rhodobacterales</taxon>
        <taxon>Roseobacteraceae</taxon>
        <taxon>Ketogulonicigenium</taxon>
    </lineage>
</organism>
<dbReference type="EMBL" id="CP019937">
    <property type="protein sequence ID" value="ARO13371.1"/>
    <property type="molecule type" value="Genomic_DNA"/>
</dbReference>
<gene>
    <name evidence="4" type="primary">gpA</name>
    <name evidence="4" type="ORF">BVG79_00009</name>
</gene>
<reference evidence="4 5" key="1">
    <citation type="submission" date="2017-02" db="EMBL/GenBank/DDBJ databases">
        <title>Ketogulonicigenium robustum SPU B003 Genome sequencing and assembly.</title>
        <authorList>
            <person name="Li Y."/>
            <person name="Liu L."/>
            <person name="Wang C."/>
            <person name="Zhang M."/>
            <person name="Zhang T."/>
            <person name="Zhang Y."/>
        </authorList>
    </citation>
    <scope>NUCLEOTIDE SEQUENCE [LARGE SCALE GENOMIC DNA]</scope>
    <source>
        <strain evidence="4 5">SPU_B003</strain>
    </source>
</reference>
<dbReference type="GO" id="GO:0005524">
    <property type="term" value="F:ATP binding"/>
    <property type="evidence" value="ECO:0007669"/>
    <property type="project" value="InterPro"/>
</dbReference>
<dbReference type="AlphaFoldDB" id="A0A1W6NVY6"/>
<evidence type="ECO:0000256" key="1">
    <source>
        <dbReference type="SAM" id="MobiDB-lite"/>
    </source>
</evidence>
<dbReference type="GO" id="GO:0016887">
    <property type="term" value="F:ATP hydrolysis activity"/>
    <property type="evidence" value="ECO:0007669"/>
    <property type="project" value="InterPro"/>
</dbReference>
<feature type="region of interest" description="Disordered" evidence="1">
    <location>
        <begin position="572"/>
        <end position="593"/>
    </location>
</feature>
<evidence type="ECO:0000313" key="4">
    <source>
        <dbReference type="EMBL" id="ARO13371.1"/>
    </source>
</evidence>
<dbReference type="HAMAP" id="MF_04144">
    <property type="entry name" value="TERL_LAMBDA"/>
    <property type="match status" value="1"/>
</dbReference>
<dbReference type="Pfam" id="PF20454">
    <property type="entry name" value="GpA_nuclease"/>
    <property type="match status" value="1"/>
</dbReference>
<dbReference type="GO" id="GO:0004519">
    <property type="term" value="F:endonuclease activity"/>
    <property type="evidence" value="ECO:0007669"/>
    <property type="project" value="InterPro"/>
</dbReference>
<dbReference type="STRING" id="92947.BVG79_00009"/>
<accession>A0A1W6NVY6</accession>
<evidence type="ECO:0000259" key="3">
    <source>
        <dbReference type="Pfam" id="PF20454"/>
    </source>
</evidence>
<dbReference type="KEGG" id="kro:BVG79_00009"/>
<dbReference type="InterPro" id="IPR027417">
    <property type="entry name" value="P-loop_NTPase"/>
</dbReference>
<dbReference type="RefSeq" id="WP_085785105.1">
    <property type="nucleotide sequence ID" value="NZ_CP019937.1"/>
</dbReference>